<comment type="caution">
    <text evidence="8">The sequence shown here is derived from an EMBL/GenBank/DDBJ whole genome shotgun (WGS) entry which is preliminary data.</text>
</comment>
<comment type="subcellular location">
    <subcellularLocation>
        <location evidence="1">Cell membrane</location>
        <topology evidence="1">Multi-pass membrane protein</topology>
    </subcellularLocation>
</comment>
<keyword evidence="3" id="KW-1003">Cell membrane</keyword>
<evidence type="ECO:0000256" key="6">
    <source>
        <dbReference type="ARBA" id="ARBA00023136"/>
    </source>
</evidence>
<evidence type="ECO:0000256" key="4">
    <source>
        <dbReference type="ARBA" id="ARBA00022692"/>
    </source>
</evidence>
<dbReference type="PANTHER" id="PTHR43663">
    <property type="entry name" value="CHROMATE TRANSPORT PROTEIN-RELATED"/>
    <property type="match status" value="1"/>
</dbReference>
<name>A0A9D2U1K7_9FIRM</name>
<dbReference type="InterPro" id="IPR052518">
    <property type="entry name" value="CHR_Transporter"/>
</dbReference>
<dbReference type="Pfam" id="PF02417">
    <property type="entry name" value="Chromate_transp"/>
    <property type="match status" value="1"/>
</dbReference>
<feature type="transmembrane region" description="Helical" evidence="7">
    <location>
        <begin position="133"/>
        <end position="153"/>
    </location>
</feature>
<dbReference type="InterPro" id="IPR003370">
    <property type="entry name" value="Chromate_transpt"/>
</dbReference>
<reference evidence="8" key="2">
    <citation type="submission" date="2021-04" db="EMBL/GenBank/DDBJ databases">
        <authorList>
            <person name="Gilroy R."/>
        </authorList>
    </citation>
    <scope>NUCLEOTIDE SEQUENCE</scope>
    <source>
        <strain evidence="8">ChiHjej8B7-25341</strain>
    </source>
</reference>
<feature type="transmembrane region" description="Helical" evidence="7">
    <location>
        <begin position="108"/>
        <end position="127"/>
    </location>
</feature>
<evidence type="ECO:0000313" key="8">
    <source>
        <dbReference type="EMBL" id="HJD32338.1"/>
    </source>
</evidence>
<dbReference type="PANTHER" id="PTHR43663:SF1">
    <property type="entry name" value="CHROMATE TRANSPORTER"/>
    <property type="match status" value="1"/>
</dbReference>
<evidence type="ECO:0000256" key="2">
    <source>
        <dbReference type="ARBA" id="ARBA00005262"/>
    </source>
</evidence>
<evidence type="ECO:0000256" key="7">
    <source>
        <dbReference type="SAM" id="Phobius"/>
    </source>
</evidence>
<evidence type="ECO:0000256" key="1">
    <source>
        <dbReference type="ARBA" id="ARBA00004651"/>
    </source>
</evidence>
<dbReference type="GO" id="GO:0005886">
    <property type="term" value="C:plasma membrane"/>
    <property type="evidence" value="ECO:0007669"/>
    <property type="project" value="UniProtKB-SubCell"/>
</dbReference>
<dbReference type="GO" id="GO:0015109">
    <property type="term" value="F:chromate transmembrane transporter activity"/>
    <property type="evidence" value="ECO:0007669"/>
    <property type="project" value="InterPro"/>
</dbReference>
<keyword evidence="5 7" id="KW-1133">Transmembrane helix</keyword>
<reference evidence="8" key="1">
    <citation type="journal article" date="2021" name="PeerJ">
        <title>Extensive microbial diversity within the chicken gut microbiome revealed by metagenomics and culture.</title>
        <authorList>
            <person name="Gilroy R."/>
            <person name="Ravi A."/>
            <person name="Getino M."/>
            <person name="Pursley I."/>
            <person name="Horton D.L."/>
            <person name="Alikhan N.F."/>
            <person name="Baker D."/>
            <person name="Gharbi K."/>
            <person name="Hall N."/>
            <person name="Watson M."/>
            <person name="Adriaenssens E.M."/>
            <person name="Foster-Nyarko E."/>
            <person name="Jarju S."/>
            <person name="Secka A."/>
            <person name="Antonio M."/>
            <person name="Oren A."/>
            <person name="Chaudhuri R.R."/>
            <person name="La Ragione R."/>
            <person name="Hildebrand F."/>
            <person name="Pallen M.J."/>
        </authorList>
    </citation>
    <scope>NUCLEOTIDE SEQUENCE</scope>
    <source>
        <strain evidence="8">ChiHjej8B7-25341</strain>
    </source>
</reference>
<keyword evidence="6 7" id="KW-0472">Membrane</keyword>
<sequence length="176" mass="18881">MELFSLFLAFVKIGFTSFGGMSMIPLINSEMLDHGWMNAQEVADIVAIAEMTPGPLGLNCATFAGMRVAGFAGAVCANLGALLPSYSVAFLFSVGFEKWKKQSWMQNALYGLKPVCIGLIMTSMLSIGESSYIYGGQVQPVCVLLGICGVFLLLRKKWGIPIVIILAALAGVLVFR</sequence>
<evidence type="ECO:0000256" key="3">
    <source>
        <dbReference type="ARBA" id="ARBA00022475"/>
    </source>
</evidence>
<dbReference type="EMBL" id="DWUW01000296">
    <property type="protein sequence ID" value="HJD32338.1"/>
    <property type="molecule type" value="Genomic_DNA"/>
</dbReference>
<organism evidence="8 9">
    <name type="scientific">Candidatus Eisenbergiella stercorigallinarum</name>
    <dbReference type="NCBI Taxonomy" id="2838557"/>
    <lineage>
        <taxon>Bacteria</taxon>
        <taxon>Bacillati</taxon>
        <taxon>Bacillota</taxon>
        <taxon>Clostridia</taxon>
        <taxon>Lachnospirales</taxon>
        <taxon>Lachnospiraceae</taxon>
        <taxon>Eisenbergiella</taxon>
    </lineage>
</organism>
<feature type="transmembrane region" description="Helical" evidence="7">
    <location>
        <begin position="71"/>
        <end position="96"/>
    </location>
</feature>
<protein>
    <submittedName>
        <fullName evidence="8">Chromate transporter</fullName>
    </submittedName>
</protein>
<proteinExistence type="inferred from homology"/>
<feature type="transmembrane region" description="Helical" evidence="7">
    <location>
        <begin position="158"/>
        <end position="175"/>
    </location>
</feature>
<keyword evidence="4 7" id="KW-0812">Transmembrane</keyword>
<dbReference type="Proteomes" id="UP000823851">
    <property type="component" value="Unassembled WGS sequence"/>
</dbReference>
<gene>
    <name evidence="8" type="ORF">H9912_10415</name>
</gene>
<accession>A0A9D2U1K7</accession>
<comment type="similarity">
    <text evidence="2">Belongs to the chromate ion transporter (CHR) (TC 2.A.51) family.</text>
</comment>
<evidence type="ECO:0000313" key="9">
    <source>
        <dbReference type="Proteomes" id="UP000823851"/>
    </source>
</evidence>
<evidence type="ECO:0000256" key="5">
    <source>
        <dbReference type="ARBA" id="ARBA00022989"/>
    </source>
</evidence>
<dbReference type="AlphaFoldDB" id="A0A9D2U1K7"/>